<dbReference type="OrthoDB" id="276864at2759"/>
<evidence type="ECO:0000313" key="2">
    <source>
        <dbReference type="EMBL" id="EPY36222.1"/>
    </source>
</evidence>
<keyword evidence="1" id="KW-0812">Transmembrane</keyword>
<organism evidence="2 3">
    <name type="scientific">Strigomonas culicis</name>
    <dbReference type="NCBI Taxonomy" id="28005"/>
    <lineage>
        <taxon>Eukaryota</taxon>
        <taxon>Discoba</taxon>
        <taxon>Euglenozoa</taxon>
        <taxon>Kinetoplastea</taxon>
        <taxon>Metakinetoplastina</taxon>
        <taxon>Trypanosomatida</taxon>
        <taxon>Trypanosomatidae</taxon>
        <taxon>Strigomonadinae</taxon>
        <taxon>Strigomonas</taxon>
    </lineage>
</organism>
<dbReference type="Gene3D" id="1.25.10.10">
    <property type="entry name" value="Leucine-rich Repeat Variant"/>
    <property type="match status" value="1"/>
</dbReference>
<gene>
    <name evidence="2" type="ORF">STCU_00694</name>
</gene>
<keyword evidence="1" id="KW-1133">Transmembrane helix</keyword>
<feature type="transmembrane region" description="Helical" evidence="1">
    <location>
        <begin position="12"/>
        <end position="30"/>
    </location>
</feature>
<evidence type="ECO:0000256" key="1">
    <source>
        <dbReference type="SAM" id="Phobius"/>
    </source>
</evidence>
<protein>
    <submittedName>
        <fullName evidence="2">Uncharacterized protein</fullName>
    </submittedName>
</protein>
<sequence length="415" mass="46318">MESPINPAVFRFLFHATVGSLSLATLYSVYHQKYVMSSSMRKPFNELRQKALQAKDAAGTLDVLDTILATLQSDAVKKQSASRLSAMDHGAILVRLVKLEKDGSNAEVVSRALEALLRVYGPDAEGRSRLQQLGGYRTLLTSFSEAHRQGLEELLEAIADALKALTVVDDQEITLESDVPKGTEGVYALATLPATVKMLRILDPESPVLFLSALTGIFANITMLKIGAVNVGRGTDGHSGMSFFLRLLDHPNRSVVENCVLVIRFLCRARVGQEELTEAESVRRLAEHFAVNSDPNIINSIMTVILVMAGSDKYGEKFFRNFAETDMMNTLFELWVRSADRGTRGRAETLCTVLERVKYTSEKARRLFQQYAGQIQERQQKDKAEYQRQTQQAQQNQMMQRMMLEQMGVDPSMLG</sequence>
<keyword evidence="1" id="KW-0472">Membrane</keyword>
<evidence type="ECO:0000313" key="3">
    <source>
        <dbReference type="Proteomes" id="UP000015354"/>
    </source>
</evidence>
<comment type="caution">
    <text evidence="2">The sequence shown here is derived from an EMBL/GenBank/DDBJ whole genome shotgun (WGS) entry which is preliminary data.</text>
</comment>
<proteinExistence type="predicted"/>
<dbReference type="Proteomes" id="UP000015354">
    <property type="component" value="Unassembled WGS sequence"/>
</dbReference>
<accession>S9UZF1</accession>
<reference evidence="2 3" key="1">
    <citation type="journal article" date="2013" name="PLoS ONE">
        <title>Predicting the Proteins of Angomonas deanei, Strigomonas culicis and Their Respective Endosymbionts Reveals New Aspects of the Trypanosomatidae Family.</title>
        <authorList>
            <person name="Motta M.C."/>
            <person name="Martins A.C."/>
            <person name="de Souza S.S."/>
            <person name="Catta-Preta C.M."/>
            <person name="Silva R."/>
            <person name="Klein C.C."/>
            <person name="de Almeida L.G."/>
            <person name="de Lima Cunha O."/>
            <person name="Ciapina L.P."/>
            <person name="Brocchi M."/>
            <person name="Colabardini A.C."/>
            <person name="de Araujo Lima B."/>
            <person name="Machado C.R."/>
            <person name="de Almeida Soares C.M."/>
            <person name="Probst C.M."/>
            <person name="de Menezes C.B."/>
            <person name="Thompson C.E."/>
            <person name="Bartholomeu D.C."/>
            <person name="Gradia D.F."/>
            <person name="Pavoni D.P."/>
            <person name="Grisard E.C."/>
            <person name="Fantinatti-Garboggini F."/>
            <person name="Marchini F.K."/>
            <person name="Rodrigues-Luiz G.F."/>
            <person name="Wagner G."/>
            <person name="Goldman G.H."/>
            <person name="Fietto J.L."/>
            <person name="Elias M.C."/>
            <person name="Goldman M.H."/>
            <person name="Sagot M.F."/>
            <person name="Pereira M."/>
            <person name="Stoco P.H."/>
            <person name="de Mendonca-Neto R.P."/>
            <person name="Teixeira S.M."/>
            <person name="Maciel T.E."/>
            <person name="de Oliveira Mendes T.A."/>
            <person name="Urmenyi T.P."/>
            <person name="de Souza W."/>
            <person name="Schenkman S."/>
            <person name="de Vasconcelos A.T."/>
        </authorList>
    </citation>
    <scope>NUCLEOTIDE SEQUENCE [LARGE SCALE GENOMIC DNA]</scope>
</reference>
<dbReference type="EMBL" id="ATMH01000694">
    <property type="protein sequence ID" value="EPY36222.1"/>
    <property type="molecule type" value="Genomic_DNA"/>
</dbReference>
<dbReference type="AlphaFoldDB" id="S9UZF1"/>
<keyword evidence="3" id="KW-1185">Reference proteome</keyword>
<dbReference type="InterPro" id="IPR016024">
    <property type="entry name" value="ARM-type_fold"/>
</dbReference>
<name>S9UZF1_9TRYP</name>
<dbReference type="InterPro" id="IPR011989">
    <property type="entry name" value="ARM-like"/>
</dbReference>
<dbReference type="SUPFAM" id="SSF48371">
    <property type="entry name" value="ARM repeat"/>
    <property type="match status" value="1"/>
</dbReference>